<accession>A0AA39Y133</accession>
<evidence type="ECO:0000313" key="3">
    <source>
        <dbReference type="EMBL" id="KAK0644056.1"/>
    </source>
</evidence>
<keyword evidence="2" id="KW-0472">Membrane</keyword>
<dbReference type="AlphaFoldDB" id="A0AA39Y133"/>
<dbReference type="EMBL" id="JAULSV010000005">
    <property type="protein sequence ID" value="KAK0644056.1"/>
    <property type="molecule type" value="Genomic_DNA"/>
</dbReference>
<feature type="region of interest" description="Disordered" evidence="1">
    <location>
        <begin position="344"/>
        <end position="409"/>
    </location>
</feature>
<evidence type="ECO:0000313" key="4">
    <source>
        <dbReference type="Proteomes" id="UP001174936"/>
    </source>
</evidence>
<keyword evidence="2" id="KW-0812">Transmembrane</keyword>
<reference evidence="3" key="1">
    <citation type="submission" date="2023-06" db="EMBL/GenBank/DDBJ databases">
        <title>Genome-scale phylogeny and comparative genomics of the fungal order Sordariales.</title>
        <authorList>
            <consortium name="Lawrence Berkeley National Laboratory"/>
            <person name="Hensen N."/>
            <person name="Bonometti L."/>
            <person name="Westerberg I."/>
            <person name="Brannstrom I.O."/>
            <person name="Guillou S."/>
            <person name="Cros-Aarteil S."/>
            <person name="Calhoun S."/>
            <person name="Haridas S."/>
            <person name="Kuo A."/>
            <person name="Mondo S."/>
            <person name="Pangilinan J."/>
            <person name="Riley R."/>
            <person name="Labutti K."/>
            <person name="Andreopoulos B."/>
            <person name="Lipzen A."/>
            <person name="Chen C."/>
            <person name="Yanf M."/>
            <person name="Daum C."/>
            <person name="Ng V."/>
            <person name="Clum A."/>
            <person name="Steindorff A."/>
            <person name="Ohm R."/>
            <person name="Martin F."/>
            <person name="Silar P."/>
            <person name="Natvig D."/>
            <person name="Lalanne C."/>
            <person name="Gautier V."/>
            <person name="Ament-Velasquez S.L."/>
            <person name="Kruys A."/>
            <person name="Hutchinson M.I."/>
            <person name="Powell A.J."/>
            <person name="Barry K."/>
            <person name="Miller A.N."/>
            <person name="Grigoriev I.V."/>
            <person name="Debuchy R."/>
            <person name="Gladieux P."/>
            <person name="Thoren M.H."/>
            <person name="Johannesson H."/>
        </authorList>
    </citation>
    <scope>NUCLEOTIDE SEQUENCE</scope>
    <source>
        <strain evidence="3">SMH2532-1</strain>
    </source>
</reference>
<gene>
    <name evidence="3" type="ORF">B0T16DRAFT_460140</name>
</gene>
<evidence type="ECO:0000256" key="1">
    <source>
        <dbReference type="SAM" id="MobiDB-lite"/>
    </source>
</evidence>
<name>A0AA39Y133_9PEZI</name>
<dbReference type="Proteomes" id="UP001174936">
    <property type="component" value="Unassembled WGS sequence"/>
</dbReference>
<feature type="transmembrane region" description="Helical" evidence="2">
    <location>
        <begin position="229"/>
        <end position="256"/>
    </location>
</feature>
<feature type="transmembrane region" description="Helical" evidence="2">
    <location>
        <begin position="45"/>
        <end position="67"/>
    </location>
</feature>
<comment type="caution">
    <text evidence="3">The sequence shown here is derived from an EMBL/GenBank/DDBJ whole genome shotgun (WGS) entry which is preliminary data.</text>
</comment>
<feature type="transmembrane region" description="Helical" evidence="2">
    <location>
        <begin position="12"/>
        <end position="33"/>
    </location>
</feature>
<keyword evidence="4" id="KW-1185">Reference proteome</keyword>
<organism evidence="3 4">
    <name type="scientific">Cercophora newfieldiana</name>
    <dbReference type="NCBI Taxonomy" id="92897"/>
    <lineage>
        <taxon>Eukaryota</taxon>
        <taxon>Fungi</taxon>
        <taxon>Dikarya</taxon>
        <taxon>Ascomycota</taxon>
        <taxon>Pezizomycotina</taxon>
        <taxon>Sordariomycetes</taxon>
        <taxon>Sordariomycetidae</taxon>
        <taxon>Sordariales</taxon>
        <taxon>Lasiosphaeriaceae</taxon>
        <taxon>Cercophora</taxon>
    </lineage>
</organism>
<feature type="compositionally biased region" description="Low complexity" evidence="1">
    <location>
        <begin position="360"/>
        <end position="387"/>
    </location>
</feature>
<feature type="transmembrane region" description="Helical" evidence="2">
    <location>
        <begin position="199"/>
        <end position="217"/>
    </location>
</feature>
<evidence type="ECO:0000256" key="2">
    <source>
        <dbReference type="SAM" id="Phobius"/>
    </source>
</evidence>
<sequence length="409" mass="44950">MDNITGYRIAATALYGIWVTPLFIIWCVSLCTARRKKDPVRVGVAWMKAVFPFWIIALVFLTIAYGLRLWVDFARDNYFSRYDEDVLLAVSQAGDSVWGVGWLFTYIANILVLVCFAEFCSGFVLVLTGANRFAKPIRYAALGTAFVFFILDIAWFGMVMKYYNAYYNYLRDPSPPRGTSAALNADGRTLSRLSGALDILLWLASLPTVGYAAFVVHKARAAPHLRNSAGLLLAATILNFVRTTTEMALTATYGLGDRIITPLYVPHIVGPILSCIPMFVLLVLLFTIAIRKQKGPWSNPPQQTQWAPGTVPYVVPNGTAPQQPPMIWQGQPPQGQQPYYPYPQPGVAGYPQQPPPPSGYPHAGYPHAGYPQQPVQGYPQPQVVAPATGQQVPVTQEPKAPGVATVPVS</sequence>
<protein>
    <submittedName>
        <fullName evidence="3">Uncharacterized protein</fullName>
    </submittedName>
</protein>
<feature type="transmembrane region" description="Helical" evidence="2">
    <location>
        <begin position="139"/>
        <end position="163"/>
    </location>
</feature>
<proteinExistence type="predicted"/>
<keyword evidence="2" id="KW-1133">Transmembrane helix</keyword>
<feature type="transmembrane region" description="Helical" evidence="2">
    <location>
        <begin position="103"/>
        <end position="127"/>
    </location>
</feature>
<feature type="transmembrane region" description="Helical" evidence="2">
    <location>
        <begin position="268"/>
        <end position="290"/>
    </location>
</feature>